<dbReference type="InterPro" id="IPR000515">
    <property type="entry name" value="MetI-like"/>
</dbReference>
<keyword evidence="4 7" id="KW-0812">Transmembrane</keyword>
<organism evidence="9 10">
    <name type="scientific">Acuticoccus mangrovi</name>
    <dbReference type="NCBI Taxonomy" id="2796142"/>
    <lineage>
        <taxon>Bacteria</taxon>
        <taxon>Pseudomonadati</taxon>
        <taxon>Pseudomonadota</taxon>
        <taxon>Alphaproteobacteria</taxon>
        <taxon>Hyphomicrobiales</taxon>
        <taxon>Amorphaceae</taxon>
        <taxon>Acuticoccus</taxon>
    </lineage>
</organism>
<dbReference type="InterPro" id="IPR035906">
    <property type="entry name" value="MetI-like_sf"/>
</dbReference>
<evidence type="ECO:0000256" key="2">
    <source>
        <dbReference type="ARBA" id="ARBA00022448"/>
    </source>
</evidence>
<evidence type="ECO:0000256" key="1">
    <source>
        <dbReference type="ARBA" id="ARBA00004651"/>
    </source>
</evidence>
<feature type="transmembrane region" description="Helical" evidence="7">
    <location>
        <begin position="12"/>
        <end position="30"/>
    </location>
</feature>
<gene>
    <name evidence="9" type="ORF">JCR33_12350</name>
</gene>
<dbReference type="PROSITE" id="PS50928">
    <property type="entry name" value="ABC_TM1"/>
    <property type="match status" value="1"/>
</dbReference>
<comment type="caution">
    <text evidence="9">The sequence shown here is derived from an EMBL/GenBank/DDBJ whole genome shotgun (WGS) entry which is preliminary data.</text>
</comment>
<dbReference type="InterPro" id="IPR045621">
    <property type="entry name" value="BPD_transp_1_N"/>
</dbReference>
<evidence type="ECO:0000256" key="3">
    <source>
        <dbReference type="ARBA" id="ARBA00022475"/>
    </source>
</evidence>
<evidence type="ECO:0000256" key="4">
    <source>
        <dbReference type="ARBA" id="ARBA00022692"/>
    </source>
</evidence>
<dbReference type="AlphaFoldDB" id="A0A934MGE4"/>
<feature type="transmembrane region" description="Helical" evidence="7">
    <location>
        <begin position="251"/>
        <end position="273"/>
    </location>
</feature>
<keyword evidence="10" id="KW-1185">Reference proteome</keyword>
<evidence type="ECO:0000256" key="6">
    <source>
        <dbReference type="ARBA" id="ARBA00023136"/>
    </source>
</evidence>
<dbReference type="CDD" id="cd06261">
    <property type="entry name" value="TM_PBP2"/>
    <property type="match status" value="1"/>
</dbReference>
<dbReference type="Gene3D" id="1.10.3720.10">
    <property type="entry name" value="MetI-like"/>
    <property type="match status" value="1"/>
</dbReference>
<keyword evidence="6 7" id="KW-0472">Membrane</keyword>
<feature type="transmembrane region" description="Helical" evidence="7">
    <location>
        <begin position="189"/>
        <end position="208"/>
    </location>
</feature>
<protein>
    <submittedName>
        <fullName evidence="9">ABC transporter permease</fullName>
    </submittedName>
</protein>
<feature type="transmembrane region" description="Helical" evidence="7">
    <location>
        <begin position="293"/>
        <end position="319"/>
    </location>
</feature>
<dbReference type="Pfam" id="PF00528">
    <property type="entry name" value="BPD_transp_1"/>
    <property type="match status" value="1"/>
</dbReference>
<evidence type="ECO:0000259" key="8">
    <source>
        <dbReference type="PROSITE" id="PS50928"/>
    </source>
</evidence>
<feature type="domain" description="ABC transmembrane type-1" evidence="8">
    <location>
        <begin position="95"/>
        <end position="316"/>
    </location>
</feature>
<dbReference type="GO" id="GO:0005886">
    <property type="term" value="C:plasma membrane"/>
    <property type="evidence" value="ECO:0007669"/>
    <property type="project" value="UniProtKB-SubCell"/>
</dbReference>
<feature type="transmembrane region" description="Helical" evidence="7">
    <location>
        <begin position="135"/>
        <end position="157"/>
    </location>
</feature>
<name>A0A934MGE4_9HYPH</name>
<dbReference type="EMBL" id="JAEKJA010000009">
    <property type="protein sequence ID" value="MBJ3776488.1"/>
    <property type="molecule type" value="Genomic_DNA"/>
</dbReference>
<dbReference type="PANTHER" id="PTHR43163:SF6">
    <property type="entry name" value="DIPEPTIDE TRANSPORT SYSTEM PERMEASE PROTEIN DPPB-RELATED"/>
    <property type="match status" value="1"/>
</dbReference>
<reference evidence="9" key="1">
    <citation type="submission" date="2020-12" db="EMBL/GenBank/DDBJ databases">
        <title>Bacterial taxonomy.</title>
        <authorList>
            <person name="Pan X."/>
        </authorList>
    </citation>
    <scope>NUCLEOTIDE SEQUENCE</scope>
    <source>
        <strain evidence="9">B2012</strain>
    </source>
</reference>
<dbReference type="Proteomes" id="UP000609531">
    <property type="component" value="Unassembled WGS sequence"/>
</dbReference>
<evidence type="ECO:0000256" key="5">
    <source>
        <dbReference type="ARBA" id="ARBA00022989"/>
    </source>
</evidence>
<evidence type="ECO:0000256" key="7">
    <source>
        <dbReference type="RuleBase" id="RU363032"/>
    </source>
</evidence>
<evidence type="ECO:0000313" key="9">
    <source>
        <dbReference type="EMBL" id="MBJ3776488.1"/>
    </source>
</evidence>
<dbReference type="SUPFAM" id="SSF161098">
    <property type="entry name" value="MetI-like"/>
    <property type="match status" value="1"/>
</dbReference>
<comment type="subcellular location">
    <subcellularLocation>
        <location evidence="1 7">Cell membrane</location>
        <topology evidence="1 7">Multi-pass membrane protein</topology>
    </subcellularLocation>
</comment>
<dbReference type="GO" id="GO:0055085">
    <property type="term" value="P:transmembrane transport"/>
    <property type="evidence" value="ECO:0007669"/>
    <property type="project" value="InterPro"/>
</dbReference>
<dbReference type="RefSeq" id="WP_198882388.1">
    <property type="nucleotide sequence ID" value="NZ_JAEKJA010000009.1"/>
</dbReference>
<keyword evidence="3" id="KW-1003">Cell membrane</keyword>
<dbReference type="Pfam" id="PF19300">
    <property type="entry name" value="BPD_transp_1_N"/>
    <property type="match status" value="1"/>
</dbReference>
<sequence length="326" mass="35582">MLLYIARRLAHAIIVVWGAATLVFAILNLAPGDPAVNLVGENATEEKFEMVRQALGLNLPLHERYLNYLGDLLRGDLGVSWFVGQPVFDLLMDRLPSTIELTIVAALLCLPFAIVLGVVSALFRRTFVDFAANFVALFGISTPNFWLGVMLILLFAVNLHWLPSMGRGPGPGDVLAGLAAGDVAALQAWASHIILPAFTLGTFLMALVTRLTRTDILENLNKPYVKVARAKGMSPTGVITRHVLPNSMISVVTFIGLEVGALLGGAVVTESIFAWPGLGRLMIDSIMRRDFPVIQGGVLLVSFIFVFVNLLVDLLYLWLDPRIRLR</sequence>
<dbReference type="PANTHER" id="PTHR43163">
    <property type="entry name" value="DIPEPTIDE TRANSPORT SYSTEM PERMEASE PROTEIN DPPB-RELATED"/>
    <property type="match status" value="1"/>
</dbReference>
<feature type="transmembrane region" description="Helical" evidence="7">
    <location>
        <begin position="101"/>
        <end position="123"/>
    </location>
</feature>
<comment type="similarity">
    <text evidence="7">Belongs to the binding-protein-dependent transport system permease family.</text>
</comment>
<keyword evidence="2 7" id="KW-0813">Transport</keyword>
<evidence type="ECO:0000313" key="10">
    <source>
        <dbReference type="Proteomes" id="UP000609531"/>
    </source>
</evidence>
<proteinExistence type="inferred from homology"/>
<keyword evidence="5 7" id="KW-1133">Transmembrane helix</keyword>
<accession>A0A934MGE4</accession>